<feature type="region of interest" description="Disordered" evidence="1">
    <location>
        <begin position="110"/>
        <end position="129"/>
    </location>
</feature>
<dbReference type="AlphaFoldDB" id="A0A6J8EAC3"/>
<protein>
    <submittedName>
        <fullName evidence="2">Uncharacterized protein</fullName>
    </submittedName>
</protein>
<keyword evidence="3" id="KW-1185">Reference proteome</keyword>
<dbReference type="PANTHER" id="PTHR31751:SF7">
    <property type="entry name" value="THAP-TYPE DOMAIN-CONTAINING PROTEIN"/>
    <property type="match status" value="1"/>
</dbReference>
<evidence type="ECO:0000313" key="3">
    <source>
        <dbReference type="Proteomes" id="UP000507470"/>
    </source>
</evidence>
<dbReference type="OrthoDB" id="10064735at2759"/>
<reference evidence="2 3" key="1">
    <citation type="submission" date="2020-06" db="EMBL/GenBank/DDBJ databases">
        <authorList>
            <person name="Li R."/>
            <person name="Bekaert M."/>
        </authorList>
    </citation>
    <scope>NUCLEOTIDE SEQUENCE [LARGE SCALE GENOMIC DNA]</scope>
    <source>
        <strain evidence="3">wild</strain>
    </source>
</reference>
<feature type="compositionally biased region" description="Acidic residues" evidence="1">
    <location>
        <begin position="114"/>
        <end position="129"/>
    </location>
</feature>
<evidence type="ECO:0000313" key="2">
    <source>
        <dbReference type="EMBL" id="CAC5416495.1"/>
    </source>
</evidence>
<dbReference type="EMBL" id="CACVKT020008653">
    <property type="protein sequence ID" value="CAC5416495.1"/>
    <property type="molecule type" value="Genomic_DNA"/>
</dbReference>
<sequence>MENETLPVVSMPTTASTSTPGHVHSLFYTPCDVSDISSAGENKRASDMSGIEEICSAKKKKQWKSLLPSSILLSNLTIDEDEACMMEEDSSGEEFEPSFNFTLRHNNADHLPVEDSDDESDEYGDDPADVTETDFDINRIKSINDLGSLTNDHPLLVYQQPLLDLANTQICSLCKVCNANISVAVEIVDSPTYLKWVCESGHVVNRWCLQPLLNRIMHAGDLVFASAILLSGNNFQKITTLAKFMKLPILSSSTFHRIQKTYLVPSIDRFWIEKQEDILREFENTDISQEKENKELLVWIKDIVNHYWHTAEVATTSEEFLDVWYGVLHHVVNEHQWSTSELENFQNLILMYERHSYNPPVYRVRNRLAAIDHNAHAEREVMKNRDGSLRFVAEKLQQENFQMVCSPCEGGKNYDYFQDLIRQILCTRIEDGIGMNRRLELEKDDPRRISAHLAPVPPPPTRDIVATQISKFENLNKTIDNWTAEGH</sequence>
<evidence type="ECO:0000256" key="1">
    <source>
        <dbReference type="SAM" id="MobiDB-lite"/>
    </source>
</evidence>
<dbReference type="PANTHER" id="PTHR31751">
    <property type="entry name" value="SI:CH211-108C17.2-RELATED-RELATED"/>
    <property type="match status" value="1"/>
</dbReference>
<accession>A0A6J8EAC3</accession>
<organism evidence="2 3">
    <name type="scientific">Mytilus coruscus</name>
    <name type="common">Sea mussel</name>
    <dbReference type="NCBI Taxonomy" id="42192"/>
    <lineage>
        <taxon>Eukaryota</taxon>
        <taxon>Metazoa</taxon>
        <taxon>Spiralia</taxon>
        <taxon>Lophotrochozoa</taxon>
        <taxon>Mollusca</taxon>
        <taxon>Bivalvia</taxon>
        <taxon>Autobranchia</taxon>
        <taxon>Pteriomorphia</taxon>
        <taxon>Mytilida</taxon>
        <taxon>Mytiloidea</taxon>
        <taxon>Mytilidae</taxon>
        <taxon>Mytilinae</taxon>
        <taxon>Mytilus</taxon>
    </lineage>
</organism>
<gene>
    <name evidence="2" type="ORF">MCOR_49100</name>
</gene>
<dbReference type="Proteomes" id="UP000507470">
    <property type="component" value="Unassembled WGS sequence"/>
</dbReference>
<proteinExistence type="predicted"/>
<name>A0A6J8EAC3_MYTCO</name>